<protein>
    <submittedName>
        <fullName evidence="2">Uncharacterized protein</fullName>
    </submittedName>
</protein>
<keyword evidence="1" id="KW-1133">Transmembrane helix</keyword>
<dbReference type="RefSeq" id="WP_160027407.1">
    <property type="nucleotide sequence ID" value="NZ_CP041764.1"/>
</dbReference>
<keyword evidence="1" id="KW-0812">Transmembrane</keyword>
<name>A0ABX6GHV0_9GAMM</name>
<evidence type="ECO:0000256" key="1">
    <source>
        <dbReference type="SAM" id="Phobius"/>
    </source>
</evidence>
<feature type="transmembrane region" description="Helical" evidence="1">
    <location>
        <begin position="6"/>
        <end position="30"/>
    </location>
</feature>
<sequence>MIYDFVTVLFVVSGLALFTTVFCGAIYYLFIREKYNALLQHYASRNFQEPLSSSWFRQFGLLGVYGTCGYFRKLLKGKKIPIGHKKYLDNGPYQFAKSLDKSEYAWFYKLMLFTKLVDIFIIIWLISFSLTELLSPLG</sequence>
<organism evidence="2 3">
    <name type="scientific">Serratia rhizosphaerae</name>
    <dbReference type="NCBI Taxonomy" id="2597702"/>
    <lineage>
        <taxon>Bacteria</taxon>
        <taxon>Pseudomonadati</taxon>
        <taxon>Pseudomonadota</taxon>
        <taxon>Gammaproteobacteria</taxon>
        <taxon>Enterobacterales</taxon>
        <taxon>Yersiniaceae</taxon>
        <taxon>Serratia</taxon>
    </lineage>
</organism>
<reference evidence="2 3" key="1">
    <citation type="submission" date="2019-07" db="EMBL/GenBank/DDBJ databases">
        <title>Serratia dokdonensis sp. nov., an elicitor of systemic resistance in Nicotiana Tabacum.</title>
        <authorList>
            <person name="Son J.-S."/>
            <person name="Hwang Y.-J."/>
            <person name="Lee S.-Y."/>
            <person name="Ghim S.-Y."/>
        </authorList>
    </citation>
    <scope>NUCLEOTIDE SEQUENCE [LARGE SCALE GENOMIC DNA]</scope>
    <source>
        <strain evidence="2 3">KUDC3025</strain>
    </source>
</reference>
<accession>A0ABX6GHV0</accession>
<keyword evidence="1" id="KW-0472">Membrane</keyword>
<feature type="transmembrane region" description="Helical" evidence="1">
    <location>
        <begin position="106"/>
        <end position="130"/>
    </location>
</feature>
<proteinExistence type="predicted"/>
<keyword evidence="3" id="KW-1185">Reference proteome</keyword>
<dbReference type="Proteomes" id="UP000430368">
    <property type="component" value="Chromosome"/>
</dbReference>
<evidence type="ECO:0000313" key="3">
    <source>
        <dbReference type="Proteomes" id="UP000430368"/>
    </source>
</evidence>
<gene>
    <name evidence="2" type="ORF">FO014_01980</name>
</gene>
<evidence type="ECO:0000313" key="2">
    <source>
        <dbReference type="EMBL" id="QHA85841.1"/>
    </source>
</evidence>
<dbReference type="EMBL" id="CP041764">
    <property type="protein sequence ID" value="QHA85841.1"/>
    <property type="molecule type" value="Genomic_DNA"/>
</dbReference>